<accession>A0ABN1B0W4</accession>
<dbReference type="Gene3D" id="1.10.540.10">
    <property type="entry name" value="Acyl-CoA dehydrogenase/oxidase, N-terminal domain"/>
    <property type="match status" value="1"/>
</dbReference>
<dbReference type="PANTHER" id="PTHR43884">
    <property type="entry name" value="ACYL-COA DEHYDROGENASE"/>
    <property type="match status" value="1"/>
</dbReference>
<comment type="cofactor">
    <cofactor evidence="1 6">
        <name>FAD</name>
        <dbReference type="ChEBI" id="CHEBI:57692"/>
    </cofactor>
</comment>
<evidence type="ECO:0000256" key="3">
    <source>
        <dbReference type="ARBA" id="ARBA00022630"/>
    </source>
</evidence>
<evidence type="ECO:0000313" key="11">
    <source>
        <dbReference type="Proteomes" id="UP001499895"/>
    </source>
</evidence>
<dbReference type="SUPFAM" id="SSF47203">
    <property type="entry name" value="Acyl-CoA dehydrogenase C-terminal domain-like"/>
    <property type="match status" value="1"/>
</dbReference>
<dbReference type="Pfam" id="PF02771">
    <property type="entry name" value="Acyl-CoA_dh_N"/>
    <property type="match status" value="1"/>
</dbReference>
<dbReference type="InterPro" id="IPR009100">
    <property type="entry name" value="AcylCoA_DH/oxidase_NM_dom_sf"/>
</dbReference>
<keyword evidence="5 6" id="KW-0560">Oxidoreductase</keyword>
<sequence length="412" mass="42619">MALPLSTAPLPAGSPAGEPLPTDLDSLLALAEETGARLAPLAAEVDAGRSTGHETYRILRDAGLLGLLVPREAGGAGLGFAGYSRVLAVLGAHNGAAALGFNMHNVAIGSLCESAGTPLPPAAETFRSWLFDKVIHGRKIFASATSEAGSGAKLRGVRTTYRPTGDGRSYVITGQKSFVSLAGVADYYVVAARAEGTEGSGEVSHFVVAADDAGVGFGEVHSLSAMYGTSTAGMVLDAVTVPRSRLFLGVEGMSLYKLVREPHWMISGYTGAYLGIAEAVFRFTRDHVASSPDRAASPVLQRELGRMSARLSAARALVNEAGARIDAGRGGVDANAAVHAAKYVVGEVGPALAQDAVRICGSAAVSRSMPLERLLREASFASVMPAKPDECLEYLGKAALGVNLYDATAFSW</sequence>
<dbReference type="EMBL" id="BAAAHB010000103">
    <property type="protein sequence ID" value="GAA0488054.1"/>
    <property type="molecule type" value="Genomic_DNA"/>
</dbReference>
<dbReference type="InterPro" id="IPR037069">
    <property type="entry name" value="AcylCoA_DH/ox_N_sf"/>
</dbReference>
<dbReference type="InterPro" id="IPR046373">
    <property type="entry name" value="Acyl-CoA_Oxase/DH_mid-dom_sf"/>
</dbReference>
<dbReference type="PANTHER" id="PTHR43884:SF25">
    <property type="entry name" value="ACYL-COA DEHYDROGENASE YDBM-RELATED"/>
    <property type="match status" value="1"/>
</dbReference>
<dbReference type="PIRSF" id="PIRSF016578">
    <property type="entry name" value="HsaA"/>
    <property type="match status" value="1"/>
</dbReference>
<reference evidence="10 11" key="1">
    <citation type="journal article" date="2019" name="Int. J. Syst. Evol. Microbiol.">
        <title>The Global Catalogue of Microorganisms (GCM) 10K type strain sequencing project: providing services to taxonomists for standard genome sequencing and annotation.</title>
        <authorList>
            <consortium name="The Broad Institute Genomics Platform"/>
            <consortium name="The Broad Institute Genome Sequencing Center for Infectious Disease"/>
            <person name="Wu L."/>
            <person name="Ma J."/>
        </authorList>
    </citation>
    <scope>NUCLEOTIDE SEQUENCE [LARGE SCALE GENOMIC DNA]</scope>
    <source>
        <strain evidence="10 11">JCM 10649</strain>
    </source>
</reference>
<gene>
    <name evidence="10" type="ORF">GCM10009544_56510</name>
</gene>
<dbReference type="Gene3D" id="1.20.140.10">
    <property type="entry name" value="Butyryl-CoA Dehydrogenase, subunit A, domain 3"/>
    <property type="match status" value="1"/>
</dbReference>
<dbReference type="InterPro" id="IPR036250">
    <property type="entry name" value="AcylCo_DH-like_C"/>
</dbReference>
<keyword evidence="4 6" id="KW-0274">FAD</keyword>
<protein>
    <submittedName>
        <fullName evidence="10">Acyl-CoA dehydrogenase family protein</fullName>
    </submittedName>
</protein>
<evidence type="ECO:0000256" key="5">
    <source>
        <dbReference type="ARBA" id="ARBA00023002"/>
    </source>
</evidence>
<dbReference type="SUPFAM" id="SSF56645">
    <property type="entry name" value="Acyl-CoA dehydrogenase NM domain-like"/>
    <property type="match status" value="1"/>
</dbReference>
<keyword evidence="3 6" id="KW-0285">Flavoprotein</keyword>
<dbReference type="Pfam" id="PF02770">
    <property type="entry name" value="Acyl-CoA_dh_M"/>
    <property type="match status" value="1"/>
</dbReference>
<evidence type="ECO:0000259" key="7">
    <source>
        <dbReference type="Pfam" id="PF00441"/>
    </source>
</evidence>
<name>A0ABN1B0W4_9ACTN</name>
<organism evidence="10 11">
    <name type="scientific">Streptomyces stramineus</name>
    <dbReference type="NCBI Taxonomy" id="173861"/>
    <lineage>
        <taxon>Bacteria</taxon>
        <taxon>Bacillati</taxon>
        <taxon>Actinomycetota</taxon>
        <taxon>Actinomycetes</taxon>
        <taxon>Kitasatosporales</taxon>
        <taxon>Streptomycetaceae</taxon>
        <taxon>Streptomyces</taxon>
    </lineage>
</organism>
<feature type="domain" description="Acyl-CoA oxidase/dehydrogenase middle" evidence="8">
    <location>
        <begin position="143"/>
        <end position="239"/>
    </location>
</feature>
<dbReference type="Gene3D" id="2.40.110.10">
    <property type="entry name" value="Butyryl-CoA Dehydrogenase, subunit A, domain 2"/>
    <property type="match status" value="1"/>
</dbReference>
<proteinExistence type="inferred from homology"/>
<keyword evidence="11" id="KW-1185">Reference proteome</keyword>
<dbReference type="RefSeq" id="WP_344096074.1">
    <property type="nucleotide sequence ID" value="NZ_BAAAHB010000103.1"/>
</dbReference>
<dbReference type="Pfam" id="PF00441">
    <property type="entry name" value="Acyl-CoA_dh_1"/>
    <property type="match status" value="1"/>
</dbReference>
<feature type="domain" description="Acyl-CoA dehydrogenase/oxidase C-terminal" evidence="7">
    <location>
        <begin position="272"/>
        <end position="381"/>
    </location>
</feature>
<dbReference type="InterPro" id="IPR013786">
    <property type="entry name" value="AcylCoA_DH/ox_N"/>
</dbReference>
<dbReference type="Proteomes" id="UP001499895">
    <property type="component" value="Unassembled WGS sequence"/>
</dbReference>
<comment type="similarity">
    <text evidence="2 6">Belongs to the acyl-CoA dehydrogenase family.</text>
</comment>
<dbReference type="InterPro" id="IPR009075">
    <property type="entry name" value="AcylCo_DH/oxidase_C"/>
</dbReference>
<evidence type="ECO:0000256" key="1">
    <source>
        <dbReference type="ARBA" id="ARBA00001974"/>
    </source>
</evidence>
<evidence type="ECO:0000259" key="8">
    <source>
        <dbReference type="Pfam" id="PF02770"/>
    </source>
</evidence>
<evidence type="ECO:0000313" key="10">
    <source>
        <dbReference type="EMBL" id="GAA0488054.1"/>
    </source>
</evidence>
<evidence type="ECO:0000256" key="6">
    <source>
        <dbReference type="RuleBase" id="RU362125"/>
    </source>
</evidence>
<evidence type="ECO:0000259" key="9">
    <source>
        <dbReference type="Pfam" id="PF02771"/>
    </source>
</evidence>
<dbReference type="InterPro" id="IPR006091">
    <property type="entry name" value="Acyl-CoA_Oxase/DH_mid-dom"/>
</dbReference>
<evidence type="ECO:0000256" key="2">
    <source>
        <dbReference type="ARBA" id="ARBA00009347"/>
    </source>
</evidence>
<comment type="caution">
    <text evidence="10">The sequence shown here is derived from an EMBL/GenBank/DDBJ whole genome shotgun (WGS) entry which is preliminary data.</text>
</comment>
<evidence type="ECO:0000256" key="4">
    <source>
        <dbReference type="ARBA" id="ARBA00022827"/>
    </source>
</evidence>
<dbReference type="CDD" id="cd00567">
    <property type="entry name" value="ACAD"/>
    <property type="match status" value="1"/>
</dbReference>
<feature type="domain" description="Acyl-CoA dehydrogenase/oxidase N-terminal" evidence="9">
    <location>
        <begin position="36"/>
        <end position="117"/>
    </location>
</feature>